<gene>
    <name evidence="3" type="ORF">I2456_17020</name>
    <name evidence="2" type="ORF">MKUB_53620</name>
</gene>
<protein>
    <recommendedName>
        <fullName evidence="1">Pyruvate carboxyltransferase domain-containing protein</fullName>
    </recommendedName>
</protein>
<dbReference type="KEGG" id="mku:I2456_17020"/>
<name>A0AAX1J739_9MYCO</name>
<dbReference type="InterPro" id="IPR000891">
    <property type="entry name" value="PYR_CT"/>
</dbReference>
<dbReference type="GO" id="GO:0003824">
    <property type="term" value="F:catalytic activity"/>
    <property type="evidence" value="ECO:0007669"/>
    <property type="project" value="InterPro"/>
</dbReference>
<evidence type="ECO:0000313" key="4">
    <source>
        <dbReference type="Proteomes" id="UP000465306"/>
    </source>
</evidence>
<dbReference type="PROSITE" id="PS50991">
    <property type="entry name" value="PYR_CT"/>
    <property type="match status" value="1"/>
</dbReference>
<dbReference type="Proteomes" id="UP000465306">
    <property type="component" value="Unassembled WGS sequence"/>
</dbReference>
<evidence type="ECO:0000313" key="5">
    <source>
        <dbReference type="Proteomes" id="UP000663583"/>
    </source>
</evidence>
<sequence>MAQSWSEAPQVHPSEIRVGDVIGTLRPTEARYTVKLIGGPQKTPKRWTFFCRDDVGQQYANSFGEDELVRRYAKAS</sequence>
<evidence type="ECO:0000313" key="3">
    <source>
        <dbReference type="EMBL" id="QPI36236.1"/>
    </source>
</evidence>
<feature type="domain" description="Pyruvate carboxyltransferase" evidence="1">
    <location>
        <begin position="1"/>
        <end position="76"/>
    </location>
</feature>
<dbReference type="AlphaFoldDB" id="A0AAX1J739"/>
<evidence type="ECO:0000313" key="2">
    <source>
        <dbReference type="EMBL" id="GFG67872.1"/>
    </source>
</evidence>
<accession>A0AAX1J739</accession>
<evidence type="ECO:0000259" key="1">
    <source>
        <dbReference type="PROSITE" id="PS50991"/>
    </source>
</evidence>
<dbReference type="Proteomes" id="UP000663583">
    <property type="component" value="Chromosome"/>
</dbReference>
<organism evidence="3 5">
    <name type="scientific">Mycobacterium kubicae</name>
    <dbReference type="NCBI Taxonomy" id="120959"/>
    <lineage>
        <taxon>Bacteria</taxon>
        <taxon>Bacillati</taxon>
        <taxon>Actinomycetota</taxon>
        <taxon>Actinomycetes</taxon>
        <taxon>Mycobacteriales</taxon>
        <taxon>Mycobacteriaceae</taxon>
        <taxon>Mycobacterium</taxon>
        <taxon>Mycobacterium simiae complex</taxon>
    </lineage>
</organism>
<dbReference type="EMBL" id="CP065047">
    <property type="protein sequence ID" value="QPI36236.1"/>
    <property type="molecule type" value="Genomic_DNA"/>
</dbReference>
<proteinExistence type="predicted"/>
<reference evidence="3" key="3">
    <citation type="submission" date="2020-11" db="EMBL/GenBank/DDBJ databases">
        <title>Intraspecies plasmid and genomic variation of Mycobacterium kubicae revealed by the complete genome sequences of two clinical isolates.</title>
        <authorList>
            <person name="Hendrix J.R."/>
            <person name="Epperson L.E."/>
            <person name="Honda J.R."/>
            <person name="Strong M."/>
        </authorList>
    </citation>
    <scope>NUCLEOTIDE SEQUENCE</scope>
    <source>
        <strain evidence="3">JCM 13573</strain>
    </source>
</reference>
<dbReference type="RefSeq" id="WP_068029663.1">
    <property type="nucleotide sequence ID" value="NZ_BLKU01000005.1"/>
</dbReference>
<reference evidence="2 4" key="1">
    <citation type="journal article" date="2019" name="Emerg. Microbes Infect.">
        <title>Comprehensive subspecies identification of 175 nontuberculous mycobacteria species based on 7547 genomic profiles.</title>
        <authorList>
            <person name="Matsumoto Y."/>
            <person name="Kinjo T."/>
            <person name="Motooka D."/>
            <person name="Nabeya D."/>
            <person name="Jung N."/>
            <person name="Uechi K."/>
            <person name="Horii T."/>
            <person name="Iida T."/>
            <person name="Fujita J."/>
            <person name="Nakamura S."/>
        </authorList>
    </citation>
    <scope>NUCLEOTIDE SEQUENCE [LARGE SCALE GENOMIC DNA]</scope>
    <source>
        <strain evidence="2 4">JCM 13573</strain>
    </source>
</reference>
<dbReference type="EMBL" id="BLKU01000005">
    <property type="protein sequence ID" value="GFG67872.1"/>
    <property type="molecule type" value="Genomic_DNA"/>
</dbReference>
<reference evidence="2" key="2">
    <citation type="submission" date="2020-02" db="EMBL/GenBank/DDBJ databases">
        <authorList>
            <person name="Matsumoto Y."/>
            <person name="Kinjo T."/>
            <person name="Motooka D."/>
            <person name="Nabeya D."/>
            <person name="Jung N."/>
            <person name="Uechi K."/>
            <person name="Horii T."/>
            <person name="Iida T."/>
            <person name="Fujita J."/>
            <person name="Nakamura S."/>
        </authorList>
    </citation>
    <scope>NUCLEOTIDE SEQUENCE</scope>
    <source>
        <strain evidence="2">JCM 13573</strain>
    </source>
</reference>
<keyword evidence="4" id="KW-1185">Reference proteome</keyword>